<name>A0A9W9KN07_9EURO</name>
<dbReference type="InterPro" id="IPR021833">
    <property type="entry name" value="DUF3425"/>
</dbReference>
<organism evidence="1 2">
    <name type="scientific">Penicillium argentinense</name>
    <dbReference type="NCBI Taxonomy" id="1131581"/>
    <lineage>
        <taxon>Eukaryota</taxon>
        <taxon>Fungi</taxon>
        <taxon>Dikarya</taxon>
        <taxon>Ascomycota</taxon>
        <taxon>Pezizomycotina</taxon>
        <taxon>Eurotiomycetes</taxon>
        <taxon>Eurotiomycetidae</taxon>
        <taxon>Eurotiales</taxon>
        <taxon>Aspergillaceae</taxon>
        <taxon>Penicillium</taxon>
    </lineage>
</organism>
<dbReference type="Pfam" id="PF11905">
    <property type="entry name" value="DUF3425"/>
    <property type="match status" value="1"/>
</dbReference>
<reference evidence="1" key="1">
    <citation type="submission" date="2022-11" db="EMBL/GenBank/DDBJ databases">
        <authorList>
            <person name="Petersen C."/>
        </authorList>
    </citation>
    <scope>NUCLEOTIDE SEQUENCE</scope>
    <source>
        <strain evidence="1">IBT 30761</strain>
    </source>
</reference>
<dbReference type="AlphaFoldDB" id="A0A9W9KN07"/>
<sequence length="222" mass="25056">MILDTLRILGPTTDDANLVLRQLEIILTAHAERMGGSPLVDLRLNVTRLNVLRALHANLEILGYSSSAIQDDAQSCFTVLGPSQASDLREATLPPALTPTMIQWTIPHHPWLDLIPFPRMRDNLILAQDLMDDEQLCRDMCGQRPPPSSSQNLCRGSGIGETGVLVWRDPWDPSGWEVTETFIRLWGWAIQDCWDLFSSTDAWRVHRGEKPLFGKIESVQRH</sequence>
<accession>A0A9W9KN07</accession>
<evidence type="ECO:0000313" key="1">
    <source>
        <dbReference type="EMBL" id="KAJ5112140.1"/>
    </source>
</evidence>
<keyword evidence="2" id="KW-1185">Reference proteome</keyword>
<dbReference type="PANTHER" id="PTHR38116:SF1">
    <property type="entry name" value="BZIP DOMAIN-CONTAINING PROTEIN"/>
    <property type="match status" value="1"/>
</dbReference>
<evidence type="ECO:0000313" key="2">
    <source>
        <dbReference type="Proteomes" id="UP001149074"/>
    </source>
</evidence>
<protein>
    <submittedName>
        <fullName evidence="1">Uncharacterized protein</fullName>
    </submittedName>
</protein>
<dbReference type="EMBL" id="JAPQKI010000001">
    <property type="protein sequence ID" value="KAJ5112140.1"/>
    <property type="molecule type" value="Genomic_DNA"/>
</dbReference>
<dbReference type="GeneID" id="81351668"/>
<dbReference type="PANTHER" id="PTHR38116">
    <property type="entry name" value="CHROMOSOME 7, WHOLE GENOME SHOTGUN SEQUENCE"/>
    <property type="match status" value="1"/>
</dbReference>
<reference evidence="1" key="2">
    <citation type="journal article" date="2023" name="IMA Fungus">
        <title>Comparative genomic study of the Penicillium genus elucidates a diverse pangenome and 15 lateral gene transfer events.</title>
        <authorList>
            <person name="Petersen C."/>
            <person name="Sorensen T."/>
            <person name="Nielsen M.R."/>
            <person name="Sondergaard T.E."/>
            <person name="Sorensen J.L."/>
            <person name="Fitzpatrick D.A."/>
            <person name="Frisvad J.C."/>
            <person name="Nielsen K.L."/>
        </authorList>
    </citation>
    <scope>NUCLEOTIDE SEQUENCE</scope>
    <source>
        <strain evidence="1">IBT 30761</strain>
    </source>
</reference>
<dbReference type="RefSeq" id="XP_056479913.1">
    <property type="nucleotide sequence ID" value="XM_056612689.1"/>
</dbReference>
<dbReference type="Proteomes" id="UP001149074">
    <property type="component" value="Unassembled WGS sequence"/>
</dbReference>
<gene>
    <name evidence="1" type="ORF">N7532_000185</name>
</gene>
<comment type="caution">
    <text evidence="1">The sequence shown here is derived from an EMBL/GenBank/DDBJ whole genome shotgun (WGS) entry which is preliminary data.</text>
</comment>
<proteinExistence type="predicted"/>
<dbReference type="OrthoDB" id="2245989at2759"/>